<sequence>MAEHRGFLLFHFSLLALSICPVTSRRYHSPPYTATLNVSDSLAKAHTIVSFDPTADPHFADHHNSSSSDDFSIQFVSRDLLPSSHGYATGRPLSYQALTVARLRRDAARVRYIGHRFRAVASADLKNPPSLLKGQIYSGRREGNDEYLSRVLIGTPARSFYMVLDTGSDVSWIQCLPCANCYEQSDAVFDPSASSSYTPLSCESPRCRDLGYGYACVNSTISSSSATTGSGGGDGDGAEGSCLYESWYGDNSFSIGDFATETVGFSREAEFSGLSIGCGHDNEGLFYGSAGILGLGAGSLSFVSQISARSLSYCLVDRDSIAASTLRIGSRHGGRAEITAPLIRNGTAIPYYYVELTGISVGGKMLDAPPSTFAVNVSNWGGGVILDTGTVVTRLFGKVYAALRDAFRAGTAALPAAEEWSIFDTCYNLTGLESVEVPTVAFHFPRGQELQLPAKNYLIPVDDAGTHCLAFAPSSVPANIIGSVQQQGIRVSIDLVRSRVGVLEKADSGDGKRGSGGGAMRPTKIVGRSLATAGGGGLKGVEPAQSTARGAWLQHPEGLRRR</sequence>
<dbReference type="InterPro" id="IPR001969">
    <property type="entry name" value="Aspartic_peptidase_AS"/>
</dbReference>
<keyword evidence="4" id="KW-0732">Signal</keyword>
<reference evidence="6 7" key="1">
    <citation type="submission" date="2020-08" db="EMBL/GenBank/DDBJ databases">
        <title>Plant Genome Project.</title>
        <authorList>
            <person name="Zhang R.-G."/>
        </authorList>
    </citation>
    <scope>NUCLEOTIDE SEQUENCE [LARGE SCALE GENOMIC DNA]</scope>
    <source>
        <tissue evidence="6">Rhizome</tissue>
    </source>
</reference>
<evidence type="ECO:0000313" key="7">
    <source>
        <dbReference type="Proteomes" id="UP000734854"/>
    </source>
</evidence>
<evidence type="ECO:0000256" key="2">
    <source>
        <dbReference type="PIRSR" id="PIRSR601461-1"/>
    </source>
</evidence>
<evidence type="ECO:0000259" key="5">
    <source>
        <dbReference type="PROSITE" id="PS51767"/>
    </source>
</evidence>
<dbReference type="Gene3D" id="2.40.70.10">
    <property type="entry name" value="Acid Proteases"/>
    <property type="match status" value="2"/>
</dbReference>
<accession>A0A8J5G2F5</accession>
<dbReference type="PROSITE" id="PS51767">
    <property type="entry name" value="PEPTIDASE_A1"/>
    <property type="match status" value="1"/>
</dbReference>
<dbReference type="PROSITE" id="PS00141">
    <property type="entry name" value="ASP_PROTEASE"/>
    <property type="match status" value="1"/>
</dbReference>
<proteinExistence type="inferred from homology"/>
<dbReference type="PANTHER" id="PTHR13683">
    <property type="entry name" value="ASPARTYL PROTEASES"/>
    <property type="match status" value="1"/>
</dbReference>
<evidence type="ECO:0000256" key="4">
    <source>
        <dbReference type="SAM" id="SignalP"/>
    </source>
</evidence>
<keyword evidence="7" id="KW-1185">Reference proteome</keyword>
<evidence type="ECO:0000313" key="6">
    <source>
        <dbReference type="EMBL" id="KAG6494749.1"/>
    </source>
</evidence>
<feature type="active site" evidence="2">
    <location>
        <position position="165"/>
    </location>
</feature>
<dbReference type="EMBL" id="JACMSC010000012">
    <property type="protein sequence ID" value="KAG6494749.1"/>
    <property type="molecule type" value="Genomic_DNA"/>
</dbReference>
<feature type="signal peptide" evidence="4">
    <location>
        <begin position="1"/>
        <end position="24"/>
    </location>
</feature>
<dbReference type="Pfam" id="PF14543">
    <property type="entry name" value="TAXi_N"/>
    <property type="match status" value="1"/>
</dbReference>
<name>A0A8J5G2F5_ZINOF</name>
<evidence type="ECO:0000256" key="1">
    <source>
        <dbReference type="ARBA" id="ARBA00007447"/>
    </source>
</evidence>
<feature type="region of interest" description="Disordered" evidence="3">
    <location>
        <begin position="530"/>
        <end position="562"/>
    </location>
</feature>
<organism evidence="6 7">
    <name type="scientific">Zingiber officinale</name>
    <name type="common">Ginger</name>
    <name type="synonym">Amomum zingiber</name>
    <dbReference type="NCBI Taxonomy" id="94328"/>
    <lineage>
        <taxon>Eukaryota</taxon>
        <taxon>Viridiplantae</taxon>
        <taxon>Streptophyta</taxon>
        <taxon>Embryophyta</taxon>
        <taxon>Tracheophyta</taxon>
        <taxon>Spermatophyta</taxon>
        <taxon>Magnoliopsida</taxon>
        <taxon>Liliopsida</taxon>
        <taxon>Zingiberales</taxon>
        <taxon>Zingiberaceae</taxon>
        <taxon>Zingiber</taxon>
    </lineage>
</organism>
<dbReference type="PANTHER" id="PTHR13683:SF775">
    <property type="entry name" value="EUKARYOTIC ASPARTYL PROTEASE FAMILY PROTEIN"/>
    <property type="match status" value="1"/>
</dbReference>
<dbReference type="Proteomes" id="UP000734854">
    <property type="component" value="Unassembled WGS sequence"/>
</dbReference>
<dbReference type="Pfam" id="PF14541">
    <property type="entry name" value="TAXi_C"/>
    <property type="match status" value="1"/>
</dbReference>
<feature type="domain" description="Peptidase A1" evidence="5">
    <location>
        <begin position="147"/>
        <end position="503"/>
    </location>
</feature>
<dbReference type="InterPro" id="IPR021109">
    <property type="entry name" value="Peptidase_aspartic_dom_sf"/>
</dbReference>
<comment type="similarity">
    <text evidence="1">Belongs to the peptidase A1 family.</text>
</comment>
<dbReference type="InterPro" id="IPR001461">
    <property type="entry name" value="Aspartic_peptidase_A1"/>
</dbReference>
<comment type="caution">
    <text evidence="6">The sequence shown here is derived from an EMBL/GenBank/DDBJ whole genome shotgun (WGS) entry which is preliminary data.</text>
</comment>
<feature type="active site" evidence="2">
    <location>
        <position position="387"/>
    </location>
</feature>
<dbReference type="InterPro" id="IPR033121">
    <property type="entry name" value="PEPTIDASE_A1"/>
</dbReference>
<evidence type="ECO:0000256" key="3">
    <source>
        <dbReference type="SAM" id="MobiDB-lite"/>
    </source>
</evidence>
<dbReference type="AlphaFoldDB" id="A0A8J5G2F5"/>
<dbReference type="SUPFAM" id="SSF50630">
    <property type="entry name" value="Acid proteases"/>
    <property type="match status" value="1"/>
</dbReference>
<dbReference type="GO" id="GO:0006508">
    <property type="term" value="P:proteolysis"/>
    <property type="evidence" value="ECO:0007669"/>
    <property type="project" value="InterPro"/>
</dbReference>
<protein>
    <recommendedName>
        <fullName evidence="5">Peptidase A1 domain-containing protein</fullName>
    </recommendedName>
</protein>
<dbReference type="GO" id="GO:0004190">
    <property type="term" value="F:aspartic-type endopeptidase activity"/>
    <property type="evidence" value="ECO:0007669"/>
    <property type="project" value="InterPro"/>
</dbReference>
<dbReference type="InterPro" id="IPR032799">
    <property type="entry name" value="TAXi_C"/>
</dbReference>
<gene>
    <name evidence="6" type="ORF">ZIOFF_042510</name>
</gene>
<feature type="chain" id="PRO_5035261309" description="Peptidase A1 domain-containing protein" evidence="4">
    <location>
        <begin position="25"/>
        <end position="562"/>
    </location>
</feature>
<dbReference type="InterPro" id="IPR032861">
    <property type="entry name" value="TAXi_N"/>
</dbReference>